<dbReference type="PANTHER" id="PTHR28163:SF1">
    <property type="entry name" value="PROTEIN PET117 HOMOLOG, MITOCHONDRIAL"/>
    <property type="match status" value="1"/>
</dbReference>
<reference evidence="5 6" key="1">
    <citation type="submission" date="2015-07" db="EMBL/GenBank/DDBJ databases">
        <title>The genome of Habropoda laboriosa.</title>
        <authorList>
            <person name="Pan H."/>
            <person name="Kapheim K."/>
        </authorList>
    </citation>
    <scope>NUCLEOTIDE SEQUENCE [LARGE SCALE GENOMIC DNA]</scope>
    <source>
        <strain evidence="5">0110345459</strain>
    </source>
</reference>
<dbReference type="PANTHER" id="PTHR28163">
    <property type="entry name" value="PROTEIN PET117 HOMOLOG, MITOCHONDRIAL"/>
    <property type="match status" value="1"/>
</dbReference>
<proteinExistence type="inferred from homology"/>
<dbReference type="Proteomes" id="UP000053825">
    <property type="component" value="Unassembled WGS sequence"/>
</dbReference>
<dbReference type="GO" id="GO:0005739">
    <property type="term" value="C:mitochondrion"/>
    <property type="evidence" value="ECO:0007669"/>
    <property type="project" value="UniProtKB-SubCell"/>
</dbReference>
<keyword evidence="6" id="KW-1185">Reference proteome</keyword>
<gene>
    <name evidence="5" type="ORF">WH47_08749</name>
</gene>
<evidence type="ECO:0000313" key="5">
    <source>
        <dbReference type="EMBL" id="KOC60361.1"/>
    </source>
</evidence>
<dbReference type="OrthoDB" id="76305at2759"/>
<dbReference type="EMBL" id="KQ414842">
    <property type="protein sequence ID" value="KOC60361.1"/>
    <property type="molecule type" value="Genomic_DNA"/>
</dbReference>
<accession>A0A0L7QPF9</accession>
<dbReference type="InterPro" id="IPR031568">
    <property type="entry name" value="Pet117"/>
</dbReference>
<evidence type="ECO:0000256" key="4">
    <source>
        <dbReference type="ARBA" id="ARBA00023128"/>
    </source>
</evidence>
<comment type="similarity">
    <text evidence="2">Belongs to the PET117 family.</text>
</comment>
<dbReference type="AlphaFoldDB" id="A0A0L7QPF9"/>
<comment type="subcellular location">
    <subcellularLocation>
        <location evidence="1">Mitochondrion</location>
    </subcellularLocation>
</comment>
<dbReference type="STRING" id="597456.A0A0L7QPF9"/>
<dbReference type="Pfam" id="PF15786">
    <property type="entry name" value="PET117"/>
    <property type="match status" value="1"/>
</dbReference>
<name>A0A0L7QPF9_9HYME</name>
<organism evidence="5 6">
    <name type="scientific">Habropoda laboriosa</name>
    <dbReference type="NCBI Taxonomy" id="597456"/>
    <lineage>
        <taxon>Eukaryota</taxon>
        <taxon>Metazoa</taxon>
        <taxon>Ecdysozoa</taxon>
        <taxon>Arthropoda</taxon>
        <taxon>Hexapoda</taxon>
        <taxon>Insecta</taxon>
        <taxon>Pterygota</taxon>
        <taxon>Neoptera</taxon>
        <taxon>Endopterygota</taxon>
        <taxon>Hymenoptera</taxon>
        <taxon>Apocrita</taxon>
        <taxon>Aculeata</taxon>
        <taxon>Apoidea</taxon>
        <taxon>Anthophila</taxon>
        <taxon>Apidae</taxon>
        <taxon>Habropoda</taxon>
    </lineage>
</organism>
<evidence type="ECO:0000313" key="6">
    <source>
        <dbReference type="Proteomes" id="UP000053825"/>
    </source>
</evidence>
<protein>
    <recommendedName>
        <fullName evidence="7">Protein PET117, mitochondrial</fullName>
    </recommendedName>
</protein>
<evidence type="ECO:0000256" key="1">
    <source>
        <dbReference type="ARBA" id="ARBA00004173"/>
    </source>
</evidence>
<keyword evidence="3" id="KW-0809">Transit peptide</keyword>
<evidence type="ECO:0008006" key="7">
    <source>
        <dbReference type="Google" id="ProtNLM"/>
    </source>
</evidence>
<sequence length="79" mass="9265">MSFAAKTTFALCCATSLGIIVYVHYTQEEERKQLHLGVERDIQRQEARKRENLYIYEQQQLLAKQLQQAHQQNENLEAA</sequence>
<evidence type="ECO:0000256" key="3">
    <source>
        <dbReference type="ARBA" id="ARBA00022946"/>
    </source>
</evidence>
<keyword evidence="4" id="KW-0496">Mitochondrion</keyword>
<dbReference type="GO" id="GO:0033617">
    <property type="term" value="P:mitochondrial respiratory chain complex IV assembly"/>
    <property type="evidence" value="ECO:0007669"/>
    <property type="project" value="TreeGrafter"/>
</dbReference>
<evidence type="ECO:0000256" key="2">
    <source>
        <dbReference type="ARBA" id="ARBA00008197"/>
    </source>
</evidence>